<dbReference type="AlphaFoldDB" id="A0A6J4PNJ5"/>
<dbReference type="EMBL" id="CADCUZ010000093">
    <property type="protein sequence ID" value="CAA9421040.1"/>
    <property type="molecule type" value="Genomic_DNA"/>
</dbReference>
<feature type="region of interest" description="Disordered" evidence="1">
    <location>
        <begin position="24"/>
        <end position="100"/>
    </location>
</feature>
<organism evidence="2">
    <name type="scientific">uncultured Rubrobacteraceae bacterium</name>
    <dbReference type="NCBI Taxonomy" id="349277"/>
    <lineage>
        <taxon>Bacteria</taxon>
        <taxon>Bacillati</taxon>
        <taxon>Actinomycetota</taxon>
        <taxon>Rubrobacteria</taxon>
        <taxon>Rubrobacterales</taxon>
        <taxon>Rubrobacteraceae</taxon>
        <taxon>environmental samples</taxon>
    </lineage>
</organism>
<proteinExistence type="predicted"/>
<feature type="non-terminal residue" evidence="2">
    <location>
        <position position="1"/>
    </location>
</feature>
<reference evidence="2" key="1">
    <citation type="submission" date="2020-02" db="EMBL/GenBank/DDBJ databases">
        <authorList>
            <person name="Meier V. D."/>
        </authorList>
    </citation>
    <scope>NUCLEOTIDE SEQUENCE</scope>
    <source>
        <strain evidence="2">AVDCRST_MAG55</strain>
    </source>
</reference>
<name>A0A6J4PNJ5_9ACTN</name>
<feature type="compositionally biased region" description="Basic and acidic residues" evidence="1">
    <location>
        <begin position="44"/>
        <end position="58"/>
    </location>
</feature>
<feature type="non-terminal residue" evidence="2">
    <location>
        <position position="244"/>
    </location>
</feature>
<protein>
    <submittedName>
        <fullName evidence="2">Uncharacterized protein</fullName>
    </submittedName>
</protein>
<accession>A0A6J4PNJ5</accession>
<feature type="region of interest" description="Disordered" evidence="1">
    <location>
        <begin position="123"/>
        <end position="163"/>
    </location>
</feature>
<gene>
    <name evidence="2" type="ORF">AVDCRST_MAG55-1989</name>
</gene>
<sequence>GRAQDTGDARRSLQAAGFGGLFAGEGLLPGAGLPAPARGVPFARHPDGDLRPPPRAPERPGILSRDVLPGGHGDLGAALREPRGPRRPARGPPLRHTPRHPRLLEAARLAALWRRRVVPAQLPGAPEDGQAPGRGVLPLAGHRPRGGRGVPAGRGERAGVGLPDQGAARLRGREDRHTDKGPAGWHDPDPAHLLRCALRLRLGGEDLGPGEYHLLRCFGIDRGRRPDVDLGHFYRYLYPGDKQV</sequence>
<evidence type="ECO:0000256" key="1">
    <source>
        <dbReference type="SAM" id="MobiDB-lite"/>
    </source>
</evidence>
<evidence type="ECO:0000313" key="2">
    <source>
        <dbReference type="EMBL" id="CAA9421040.1"/>
    </source>
</evidence>